<dbReference type="Proteomes" id="UP001304683">
    <property type="component" value="Chromosome"/>
</dbReference>
<name>A0ABZ0QRS4_9FIRM</name>
<sequence>MDGDARTVLRDLTRRGFRLRVDGDRLLIAPASRLTDEDRLRVRQHREAIVAMLRGEKAPPPWRGIDARQPAWGWIALRDPASGRWYEIRWRDAPQWLKDRATGDRTGSHKEAG</sequence>
<proteinExistence type="predicted"/>
<accession>A0ABZ0QRS4</accession>
<evidence type="ECO:0000313" key="3">
    <source>
        <dbReference type="Proteomes" id="UP001304683"/>
    </source>
</evidence>
<dbReference type="RefSeq" id="WP_318751573.1">
    <property type="nucleotide sequence ID" value="NZ_CP132508.1"/>
</dbReference>
<protein>
    <recommendedName>
        <fullName evidence="1">TubC N-terminal docking domain-containing protein</fullName>
    </recommendedName>
</protein>
<dbReference type="InterPro" id="IPR044894">
    <property type="entry name" value="TubC_N_sf"/>
</dbReference>
<dbReference type="InterPro" id="IPR041464">
    <property type="entry name" value="TubC_N"/>
</dbReference>
<organism evidence="2 3">
    <name type="scientific">Thermaerobacter composti</name>
    <dbReference type="NCBI Taxonomy" id="554949"/>
    <lineage>
        <taxon>Bacteria</taxon>
        <taxon>Bacillati</taxon>
        <taxon>Bacillota</taxon>
        <taxon>Clostridia</taxon>
        <taxon>Eubacteriales</taxon>
        <taxon>Clostridiales Family XVII. Incertae Sedis</taxon>
        <taxon>Thermaerobacter</taxon>
    </lineage>
</organism>
<gene>
    <name evidence="2" type="ORF">Q5761_06110</name>
</gene>
<evidence type="ECO:0000313" key="2">
    <source>
        <dbReference type="EMBL" id="WPD20202.1"/>
    </source>
</evidence>
<dbReference type="Pfam" id="PF18563">
    <property type="entry name" value="TubC_N"/>
    <property type="match status" value="1"/>
</dbReference>
<keyword evidence="3" id="KW-1185">Reference proteome</keyword>
<reference evidence="2 3" key="1">
    <citation type="submission" date="2023-08" db="EMBL/GenBank/DDBJ databases">
        <title>Genome sequence of Thermaerobacter compostii strain Ins1, a spore-forming filamentous bacterium isolated from a deep geothermal reservoir.</title>
        <authorList>
            <person name="Bregnard D."/>
            <person name="Gonzalez D."/>
            <person name="Junier P."/>
        </authorList>
    </citation>
    <scope>NUCLEOTIDE SEQUENCE [LARGE SCALE GENOMIC DNA]</scope>
    <source>
        <strain evidence="2 3">Ins1</strain>
    </source>
</reference>
<dbReference type="EMBL" id="CP132508">
    <property type="protein sequence ID" value="WPD20202.1"/>
    <property type="molecule type" value="Genomic_DNA"/>
</dbReference>
<feature type="domain" description="TubC N-terminal docking" evidence="1">
    <location>
        <begin position="9"/>
        <end position="54"/>
    </location>
</feature>
<evidence type="ECO:0000259" key="1">
    <source>
        <dbReference type="Pfam" id="PF18563"/>
    </source>
</evidence>
<dbReference type="Gene3D" id="1.10.10.1830">
    <property type="entry name" value="Non-ribosomal peptide synthase, adenylation domain"/>
    <property type="match status" value="1"/>
</dbReference>